<evidence type="ECO:0000256" key="1">
    <source>
        <dbReference type="SAM" id="SignalP"/>
    </source>
</evidence>
<organism evidence="3 4">
    <name type="scientific">Mastacembelus armatus</name>
    <name type="common">zig-zag eel</name>
    <dbReference type="NCBI Taxonomy" id="205130"/>
    <lineage>
        <taxon>Eukaryota</taxon>
        <taxon>Metazoa</taxon>
        <taxon>Chordata</taxon>
        <taxon>Craniata</taxon>
        <taxon>Vertebrata</taxon>
        <taxon>Euteleostomi</taxon>
        <taxon>Actinopterygii</taxon>
        <taxon>Neopterygii</taxon>
        <taxon>Teleostei</taxon>
        <taxon>Neoteleostei</taxon>
        <taxon>Acanthomorphata</taxon>
        <taxon>Anabantaria</taxon>
        <taxon>Synbranchiformes</taxon>
        <taxon>Mastacembelidae</taxon>
        <taxon>Mastacembelus</taxon>
    </lineage>
</organism>
<dbReference type="Proteomes" id="UP000261640">
    <property type="component" value="Unplaced"/>
</dbReference>
<feature type="domain" description="Ig-like" evidence="2">
    <location>
        <begin position="22"/>
        <end position="134"/>
    </location>
</feature>
<reference evidence="3" key="2">
    <citation type="submission" date="2025-09" db="UniProtKB">
        <authorList>
            <consortium name="Ensembl"/>
        </authorList>
    </citation>
    <scope>IDENTIFICATION</scope>
</reference>
<dbReference type="CDD" id="cd00099">
    <property type="entry name" value="IgV"/>
    <property type="match status" value="1"/>
</dbReference>
<dbReference type="Gene3D" id="2.60.40.10">
    <property type="entry name" value="Immunoglobulins"/>
    <property type="match status" value="1"/>
</dbReference>
<dbReference type="InterPro" id="IPR007110">
    <property type="entry name" value="Ig-like_dom"/>
</dbReference>
<feature type="chain" id="PRO_5018669917" description="Ig-like domain-containing protein" evidence="1">
    <location>
        <begin position="17"/>
        <end position="170"/>
    </location>
</feature>
<evidence type="ECO:0000313" key="4">
    <source>
        <dbReference type="Proteomes" id="UP000261640"/>
    </source>
</evidence>
<dbReference type="GeneTree" id="ENSGT00400000023727"/>
<feature type="signal peptide" evidence="1">
    <location>
        <begin position="1"/>
        <end position="16"/>
    </location>
</feature>
<dbReference type="SMART" id="SM00409">
    <property type="entry name" value="IG"/>
    <property type="match status" value="1"/>
</dbReference>
<dbReference type="InterPro" id="IPR003599">
    <property type="entry name" value="Ig_sub"/>
</dbReference>
<accession>A0A3Q3RIX1</accession>
<protein>
    <recommendedName>
        <fullName evidence="2">Ig-like domain-containing protein</fullName>
    </recommendedName>
</protein>
<dbReference type="SUPFAM" id="SSF48726">
    <property type="entry name" value="Immunoglobulin"/>
    <property type="match status" value="1"/>
</dbReference>
<proteinExistence type="predicted"/>
<reference evidence="3" key="1">
    <citation type="submission" date="2025-08" db="UniProtKB">
        <authorList>
            <consortium name="Ensembl"/>
        </authorList>
    </citation>
    <scope>IDENTIFICATION</scope>
</reference>
<evidence type="ECO:0000313" key="3">
    <source>
        <dbReference type="Ensembl" id="ENSMAMP00000002705.1"/>
    </source>
</evidence>
<sequence>MDWLHILVVLLGKCFNLNILDVTVVQTSGSVSEVRVRPGDNITLYCDCKQSLGVYVVWFRNCSHGNQPTLVMQTHTKSETRDTNYDLMPFPRYKFLNNSSHTYDLLILNVTDSDEGFYYCGTEQTKVVDDKYITQKYFYNYGNITTKLICGKYWLCLCDCHSRYNECNNL</sequence>
<dbReference type="AlphaFoldDB" id="A0A3Q3RIX1"/>
<dbReference type="Pfam" id="PF07686">
    <property type="entry name" value="V-set"/>
    <property type="match status" value="1"/>
</dbReference>
<dbReference type="InterPro" id="IPR013106">
    <property type="entry name" value="Ig_V-set"/>
</dbReference>
<keyword evidence="1" id="KW-0732">Signal</keyword>
<dbReference type="InterPro" id="IPR036179">
    <property type="entry name" value="Ig-like_dom_sf"/>
</dbReference>
<dbReference type="PROSITE" id="PS50835">
    <property type="entry name" value="IG_LIKE"/>
    <property type="match status" value="1"/>
</dbReference>
<name>A0A3Q3RIX1_9TELE</name>
<dbReference type="InterPro" id="IPR013783">
    <property type="entry name" value="Ig-like_fold"/>
</dbReference>
<dbReference type="InParanoid" id="A0A3Q3RIX1"/>
<dbReference type="Ensembl" id="ENSMAMT00000002760.2">
    <property type="protein sequence ID" value="ENSMAMP00000002705.1"/>
    <property type="gene ID" value="ENSMAMG00000001890.2"/>
</dbReference>
<keyword evidence="4" id="KW-1185">Reference proteome</keyword>
<evidence type="ECO:0000259" key="2">
    <source>
        <dbReference type="PROSITE" id="PS50835"/>
    </source>
</evidence>